<protein>
    <recommendedName>
        <fullName evidence="3">RING-type domain-containing protein</fullName>
    </recommendedName>
</protein>
<feature type="domain" description="RING-type" evidence="3">
    <location>
        <begin position="163"/>
        <end position="204"/>
    </location>
</feature>
<dbReference type="GO" id="GO:0006511">
    <property type="term" value="P:ubiquitin-dependent protein catabolic process"/>
    <property type="evidence" value="ECO:0007669"/>
    <property type="project" value="TreeGrafter"/>
</dbReference>
<reference evidence="4" key="1">
    <citation type="submission" date="2014-11" db="EMBL/GenBank/DDBJ databases">
        <authorList>
            <person name="Otto D Thomas"/>
            <person name="Naeem Raeece"/>
        </authorList>
    </citation>
    <scope>NUCLEOTIDE SEQUENCE</scope>
</reference>
<feature type="compositionally biased region" description="Low complexity" evidence="2">
    <location>
        <begin position="362"/>
        <end position="372"/>
    </location>
</feature>
<dbReference type="GO" id="GO:0008270">
    <property type="term" value="F:zinc ion binding"/>
    <property type="evidence" value="ECO:0007669"/>
    <property type="project" value="UniProtKB-KW"/>
</dbReference>
<feature type="compositionally biased region" description="Low complexity" evidence="2">
    <location>
        <begin position="25"/>
        <end position="40"/>
    </location>
</feature>
<evidence type="ECO:0000259" key="3">
    <source>
        <dbReference type="PROSITE" id="PS50089"/>
    </source>
</evidence>
<dbReference type="PROSITE" id="PS50089">
    <property type="entry name" value="ZF_RING_2"/>
    <property type="match status" value="1"/>
</dbReference>
<organism evidence="4">
    <name type="scientific">Chromera velia CCMP2878</name>
    <dbReference type="NCBI Taxonomy" id="1169474"/>
    <lineage>
        <taxon>Eukaryota</taxon>
        <taxon>Sar</taxon>
        <taxon>Alveolata</taxon>
        <taxon>Colpodellida</taxon>
        <taxon>Chromeraceae</taxon>
        <taxon>Chromera</taxon>
    </lineage>
</organism>
<dbReference type="GO" id="GO:0016567">
    <property type="term" value="P:protein ubiquitination"/>
    <property type="evidence" value="ECO:0007669"/>
    <property type="project" value="UniProtKB-UniPathway"/>
</dbReference>
<keyword evidence="1" id="KW-0863">Zinc-finger</keyword>
<dbReference type="SMART" id="SM00184">
    <property type="entry name" value="RING"/>
    <property type="match status" value="1"/>
</dbReference>
<dbReference type="PANTHER" id="PTHR22765">
    <property type="entry name" value="RING FINGER AND PROTEASE ASSOCIATED DOMAIN-CONTAINING"/>
    <property type="match status" value="1"/>
</dbReference>
<dbReference type="GO" id="GO:0061630">
    <property type="term" value="F:ubiquitin protein ligase activity"/>
    <property type="evidence" value="ECO:0007669"/>
    <property type="project" value="TreeGrafter"/>
</dbReference>
<feature type="compositionally biased region" description="Polar residues" evidence="2">
    <location>
        <begin position="399"/>
        <end position="408"/>
    </location>
</feature>
<dbReference type="UniPathway" id="UPA00143"/>
<dbReference type="InterPro" id="IPR001841">
    <property type="entry name" value="Znf_RING"/>
</dbReference>
<evidence type="ECO:0000256" key="2">
    <source>
        <dbReference type="SAM" id="MobiDB-lite"/>
    </source>
</evidence>
<sequence>MFGVERLFGRREAVSENAAAEERGSASQSVSPSPSPSTLQSISCWHLLPQRVHTTEGASRRTPRIQDSLQNSTNKDRPTISLGLAARSGGVTDSVSSHDHPAQALARPRNGPSSARGLERRDAQSGHSGRAGPLHAERGGRRGWSEMRYSQAVRGADFPDLECNICQEDYAPSSMVLVLPCDHFWHTACLREWLGKSESCPICRMAVPGTRESIRLALDRRREGRHTARATSAATATSNFLSRSASASASSSAAMESGRGGIASSAPAAAAAASASSSSTASRQNPNGLPSSNPPVASRRSMPSSAVAARERARMRQRERDSLASFYQRYHRRNDANSGDLARAHSDNDPPLRLLPPPRPTPTTMLPSLTASPPRPSAPHPRSLPLNSQFPSRPPSDIPISTPTLERG</sequence>
<dbReference type="SUPFAM" id="SSF57850">
    <property type="entry name" value="RING/U-box"/>
    <property type="match status" value="1"/>
</dbReference>
<feature type="region of interest" description="Disordered" evidence="2">
    <location>
        <begin position="221"/>
        <end position="241"/>
    </location>
</feature>
<dbReference type="CDD" id="cd16454">
    <property type="entry name" value="RING-H2_PA-TM-RING"/>
    <property type="match status" value="1"/>
</dbReference>
<dbReference type="InterPro" id="IPR051826">
    <property type="entry name" value="E3_ubiquitin-ligase_domain"/>
</dbReference>
<feature type="compositionally biased region" description="Basic and acidic residues" evidence="2">
    <location>
        <begin position="309"/>
        <end position="322"/>
    </location>
</feature>
<evidence type="ECO:0000256" key="1">
    <source>
        <dbReference type="PROSITE-ProRule" id="PRU00175"/>
    </source>
</evidence>
<gene>
    <name evidence="4" type="ORF">Cvel_412</name>
</gene>
<proteinExistence type="predicted"/>
<feature type="region of interest" description="Disordered" evidence="2">
    <location>
        <begin position="53"/>
        <end position="143"/>
    </location>
</feature>
<feature type="region of interest" description="Disordered" evidence="2">
    <location>
        <begin position="1"/>
        <end position="40"/>
    </location>
</feature>
<dbReference type="VEuPathDB" id="CryptoDB:Cvel_412"/>
<feature type="region of interest" description="Disordered" evidence="2">
    <location>
        <begin position="275"/>
        <end position="408"/>
    </location>
</feature>
<dbReference type="Gene3D" id="3.30.40.10">
    <property type="entry name" value="Zinc/RING finger domain, C3HC4 (zinc finger)"/>
    <property type="match status" value="1"/>
</dbReference>
<feature type="compositionally biased region" description="Basic and acidic residues" evidence="2">
    <location>
        <begin position="7"/>
        <end position="24"/>
    </location>
</feature>
<dbReference type="Pfam" id="PF13639">
    <property type="entry name" value="zf-RING_2"/>
    <property type="match status" value="1"/>
</dbReference>
<feature type="compositionally biased region" description="Polar residues" evidence="2">
    <location>
        <begin position="283"/>
        <end position="295"/>
    </location>
</feature>
<keyword evidence="1" id="KW-0862">Zinc</keyword>
<evidence type="ECO:0000313" key="4">
    <source>
        <dbReference type="EMBL" id="CEM14382.1"/>
    </source>
</evidence>
<dbReference type="EMBL" id="CDMZ01000441">
    <property type="protein sequence ID" value="CEM14382.1"/>
    <property type="molecule type" value="Genomic_DNA"/>
</dbReference>
<name>A0A0G4FKG8_9ALVE</name>
<dbReference type="InterPro" id="IPR013083">
    <property type="entry name" value="Znf_RING/FYVE/PHD"/>
</dbReference>
<accession>A0A0G4FKG8</accession>
<keyword evidence="1" id="KW-0479">Metal-binding</keyword>
<feature type="compositionally biased region" description="Low complexity" evidence="2">
    <location>
        <begin position="229"/>
        <end position="241"/>
    </location>
</feature>
<dbReference type="AlphaFoldDB" id="A0A0G4FKG8"/>